<evidence type="ECO:0000313" key="2">
    <source>
        <dbReference type="EMBL" id="SFC76612.1"/>
    </source>
</evidence>
<reference evidence="3" key="1">
    <citation type="submission" date="2016-10" db="EMBL/GenBank/DDBJ databases">
        <authorList>
            <person name="Varghese N."/>
            <person name="Submissions S."/>
        </authorList>
    </citation>
    <scope>NUCLEOTIDE SEQUENCE [LARGE SCALE GENOMIC DNA]</scope>
    <source>
        <strain evidence="3">DSM 24499</strain>
    </source>
</reference>
<feature type="transmembrane region" description="Helical" evidence="1">
    <location>
        <begin position="12"/>
        <end position="29"/>
    </location>
</feature>
<name>A0A1I1LVV5_9FLAO</name>
<dbReference type="RefSeq" id="WP_175487065.1">
    <property type="nucleotide sequence ID" value="NZ_FOKV01000008.1"/>
</dbReference>
<keyword evidence="3" id="KW-1185">Reference proteome</keyword>
<keyword evidence="1" id="KW-0812">Transmembrane</keyword>
<evidence type="ECO:0000313" key="3">
    <source>
        <dbReference type="Proteomes" id="UP000199438"/>
    </source>
</evidence>
<protein>
    <submittedName>
        <fullName evidence="2">Uncharacterized protein</fullName>
    </submittedName>
</protein>
<dbReference type="EMBL" id="FOKV01000008">
    <property type="protein sequence ID" value="SFC76612.1"/>
    <property type="molecule type" value="Genomic_DNA"/>
</dbReference>
<evidence type="ECO:0000256" key="1">
    <source>
        <dbReference type="SAM" id="Phobius"/>
    </source>
</evidence>
<dbReference type="STRING" id="1334022.SAMN04487907_108165"/>
<keyword evidence="1" id="KW-0472">Membrane</keyword>
<dbReference type="AlphaFoldDB" id="A0A1I1LVV5"/>
<accession>A0A1I1LVV5</accession>
<dbReference type="Proteomes" id="UP000199438">
    <property type="component" value="Unassembled WGS sequence"/>
</dbReference>
<proteinExistence type="predicted"/>
<organism evidence="2 3">
    <name type="scientific">Zunongwangia mangrovi</name>
    <dbReference type="NCBI Taxonomy" id="1334022"/>
    <lineage>
        <taxon>Bacteria</taxon>
        <taxon>Pseudomonadati</taxon>
        <taxon>Bacteroidota</taxon>
        <taxon>Flavobacteriia</taxon>
        <taxon>Flavobacteriales</taxon>
        <taxon>Flavobacteriaceae</taxon>
        <taxon>Zunongwangia</taxon>
    </lineage>
</organism>
<gene>
    <name evidence="2" type="ORF">SAMN04487907_108165</name>
</gene>
<keyword evidence="1" id="KW-1133">Transmembrane helix</keyword>
<sequence length="57" mass="6565">MRAFVKNNISILSLSFLLLLYLTLMLFNFNDEKRKSFLHGNISASPKMIETEIASQD</sequence>